<keyword evidence="1" id="KW-0472">Membrane</keyword>
<organism evidence="2 3">
    <name type="scientific">Brachionus plicatilis</name>
    <name type="common">Marine rotifer</name>
    <name type="synonym">Brachionus muelleri</name>
    <dbReference type="NCBI Taxonomy" id="10195"/>
    <lineage>
        <taxon>Eukaryota</taxon>
        <taxon>Metazoa</taxon>
        <taxon>Spiralia</taxon>
        <taxon>Gnathifera</taxon>
        <taxon>Rotifera</taxon>
        <taxon>Eurotatoria</taxon>
        <taxon>Monogononta</taxon>
        <taxon>Pseudotrocha</taxon>
        <taxon>Ploima</taxon>
        <taxon>Brachionidae</taxon>
        <taxon>Brachionus</taxon>
    </lineage>
</organism>
<sequence length="59" mass="7343">MIKRRPFYPFCFFSSRKDVLFILFSRKDVLFIFFVFLLFLFSTKLNINSKKYKKNILFE</sequence>
<comment type="caution">
    <text evidence="2">The sequence shown here is derived from an EMBL/GenBank/DDBJ whole genome shotgun (WGS) entry which is preliminary data.</text>
</comment>
<name>A0A3M7QBY9_BRAPC</name>
<keyword evidence="1" id="KW-0812">Transmembrane</keyword>
<dbReference type="EMBL" id="REGN01006716">
    <property type="protein sequence ID" value="RNA08511.1"/>
    <property type="molecule type" value="Genomic_DNA"/>
</dbReference>
<keyword evidence="1" id="KW-1133">Transmembrane helix</keyword>
<feature type="transmembrane region" description="Helical" evidence="1">
    <location>
        <begin position="29"/>
        <end position="47"/>
    </location>
</feature>
<dbReference type="AlphaFoldDB" id="A0A3M7QBY9"/>
<accession>A0A3M7QBY9</accession>
<evidence type="ECO:0000256" key="1">
    <source>
        <dbReference type="SAM" id="Phobius"/>
    </source>
</evidence>
<keyword evidence="3" id="KW-1185">Reference proteome</keyword>
<proteinExistence type="predicted"/>
<reference evidence="2 3" key="1">
    <citation type="journal article" date="2018" name="Sci. Rep.">
        <title>Genomic signatures of local adaptation to the degree of environmental predictability in rotifers.</title>
        <authorList>
            <person name="Franch-Gras L."/>
            <person name="Hahn C."/>
            <person name="Garcia-Roger E.M."/>
            <person name="Carmona M.J."/>
            <person name="Serra M."/>
            <person name="Gomez A."/>
        </authorList>
    </citation>
    <scope>NUCLEOTIDE SEQUENCE [LARGE SCALE GENOMIC DNA]</scope>
    <source>
        <strain evidence="2">HYR1</strain>
    </source>
</reference>
<dbReference type="Proteomes" id="UP000276133">
    <property type="component" value="Unassembled WGS sequence"/>
</dbReference>
<protein>
    <submittedName>
        <fullName evidence="2">Uncharacterized protein</fullName>
    </submittedName>
</protein>
<gene>
    <name evidence="2" type="ORF">BpHYR1_020204</name>
</gene>
<evidence type="ECO:0000313" key="3">
    <source>
        <dbReference type="Proteomes" id="UP000276133"/>
    </source>
</evidence>
<evidence type="ECO:0000313" key="2">
    <source>
        <dbReference type="EMBL" id="RNA08511.1"/>
    </source>
</evidence>
<feature type="non-terminal residue" evidence="2">
    <location>
        <position position="59"/>
    </location>
</feature>